<keyword evidence="2" id="KW-1185">Reference proteome</keyword>
<dbReference type="RefSeq" id="WP_211043372.1">
    <property type="nucleotide sequence ID" value="NZ_JAELVF020000001.1"/>
</dbReference>
<dbReference type="EMBL" id="JAELVF020000001">
    <property type="protein sequence ID" value="MBU7597162.1"/>
    <property type="molecule type" value="Genomic_DNA"/>
</dbReference>
<evidence type="ECO:0000313" key="2">
    <source>
        <dbReference type="Proteomes" id="UP000694501"/>
    </source>
</evidence>
<reference evidence="1" key="1">
    <citation type="submission" date="2021-06" db="EMBL/GenBank/DDBJ databases">
        <title>Sequencing of actinobacteria type strains.</title>
        <authorList>
            <person name="Nguyen G.-S."/>
            <person name="Wentzel A."/>
        </authorList>
    </citation>
    <scope>NUCLEOTIDE SEQUENCE</scope>
    <source>
        <strain evidence="1">P38-E01</strain>
    </source>
</reference>
<organism evidence="1 2">
    <name type="scientific">Streptomyces tardus</name>
    <dbReference type="NCBI Taxonomy" id="2780544"/>
    <lineage>
        <taxon>Bacteria</taxon>
        <taxon>Bacillati</taxon>
        <taxon>Actinomycetota</taxon>
        <taxon>Actinomycetes</taxon>
        <taxon>Kitasatosporales</taxon>
        <taxon>Streptomycetaceae</taxon>
        <taxon>Streptomyces</taxon>
    </lineage>
</organism>
<dbReference type="AlphaFoldDB" id="A0A949JCY9"/>
<sequence length="105" mass="11717">MGSLTTLTFERRLDGLRYHFTRNGERHGRPAHLRIDGQVLCVWSPADGRHCELPDGTVVAKPLETIGEETQPPATVWRSFKNGKSYLYDVLHGAPSERSEEAGEG</sequence>
<gene>
    <name evidence="1" type="ORF">JGS22_005815</name>
</gene>
<proteinExistence type="predicted"/>
<accession>A0A949JCY9</accession>
<name>A0A949JCY9_9ACTN</name>
<comment type="caution">
    <text evidence="1">The sequence shown here is derived from an EMBL/GenBank/DDBJ whole genome shotgun (WGS) entry which is preliminary data.</text>
</comment>
<protein>
    <submittedName>
        <fullName evidence="1">Uncharacterized protein</fullName>
    </submittedName>
</protein>
<evidence type="ECO:0000313" key="1">
    <source>
        <dbReference type="EMBL" id="MBU7597162.1"/>
    </source>
</evidence>
<dbReference type="Proteomes" id="UP000694501">
    <property type="component" value="Unassembled WGS sequence"/>
</dbReference>